<dbReference type="PANTHER" id="PTHR33103">
    <property type="entry name" value="OS01G0153900 PROTEIN"/>
    <property type="match status" value="1"/>
</dbReference>
<organism evidence="2 3">
    <name type="scientific">Beta vulgaris subsp. vulgaris</name>
    <name type="common">Beet</name>
    <dbReference type="NCBI Taxonomy" id="3555"/>
    <lineage>
        <taxon>Eukaryota</taxon>
        <taxon>Viridiplantae</taxon>
        <taxon>Streptophyta</taxon>
        <taxon>Embryophyta</taxon>
        <taxon>Tracheophyta</taxon>
        <taxon>Spermatophyta</taxon>
        <taxon>Magnoliopsida</taxon>
        <taxon>eudicotyledons</taxon>
        <taxon>Gunneridae</taxon>
        <taxon>Pentapetalae</taxon>
        <taxon>Caryophyllales</taxon>
        <taxon>Chenopodiaceae</taxon>
        <taxon>Betoideae</taxon>
        <taxon>Beta</taxon>
    </lineage>
</organism>
<keyword evidence="3" id="KW-1185">Reference proteome</keyword>
<dbReference type="AlphaFoldDB" id="A0A0J8B968"/>
<dbReference type="OrthoDB" id="2014278at2759"/>
<dbReference type="Pfam" id="PF05056">
    <property type="entry name" value="DUF674"/>
    <property type="match status" value="1"/>
</dbReference>
<dbReference type="Gramene" id="KMS96402">
    <property type="protein sequence ID" value="KMS96402"/>
    <property type="gene ID" value="BVRB_9g225440"/>
</dbReference>
<evidence type="ECO:0000313" key="3">
    <source>
        <dbReference type="Proteomes" id="UP000035740"/>
    </source>
</evidence>
<proteinExistence type="predicted"/>
<sequence length="78" mass="8571">MNSLVQFVKPTTSSTNTTLSSGGSSGGYVKGVMTYMLMDNLEVKHMSTIYGITLINKFNVKDVSSMEEKEVRVRSKEG</sequence>
<reference evidence="2 3" key="1">
    <citation type="journal article" date="2014" name="Nature">
        <title>The genome of the recently domesticated crop plant sugar beet (Beta vulgaris).</title>
        <authorList>
            <person name="Dohm J.C."/>
            <person name="Minoche A.E."/>
            <person name="Holtgrawe D."/>
            <person name="Capella-Gutierrez S."/>
            <person name="Zakrzewski F."/>
            <person name="Tafer H."/>
            <person name="Rupp O."/>
            <person name="Sorensen T.R."/>
            <person name="Stracke R."/>
            <person name="Reinhardt R."/>
            <person name="Goesmann A."/>
            <person name="Kraft T."/>
            <person name="Schulz B."/>
            <person name="Stadler P.F."/>
            <person name="Schmidt T."/>
            <person name="Gabaldon T."/>
            <person name="Lehrach H."/>
            <person name="Weisshaar B."/>
            <person name="Himmelbauer H."/>
        </authorList>
    </citation>
    <scope>NUCLEOTIDE SEQUENCE [LARGE SCALE GENOMIC DNA]</scope>
    <source>
        <tissue evidence="2">Taproot</tissue>
    </source>
</reference>
<evidence type="ECO:0000256" key="1">
    <source>
        <dbReference type="SAM" id="MobiDB-lite"/>
    </source>
</evidence>
<dbReference type="EMBL" id="KQ090381">
    <property type="protein sequence ID" value="KMS96402.1"/>
    <property type="molecule type" value="Genomic_DNA"/>
</dbReference>
<gene>
    <name evidence="2" type="ORF">BVRB_9g225440</name>
</gene>
<feature type="region of interest" description="Disordered" evidence="1">
    <location>
        <begin position="1"/>
        <end position="26"/>
    </location>
</feature>
<evidence type="ECO:0000313" key="2">
    <source>
        <dbReference type="EMBL" id="KMS96402.1"/>
    </source>
</evidence>
<dbReference type="OMA" id="HMSTIYG"/>
<feature type="compositionally biased region" description="Low complexity" evidence="1">
    <location>
        <begin position="11"/>
        <end position="22"/>
    </location>
</feature>
<dbReference type="Proteomes" id="UP000035740">
    <property type="component" value="Unassembled WGS sequence"/>
</dbReference>
<protein>
    <submittedName>
        <fullName evidence="2">Uncharacterized protein</fullName>
    </submittedName>
</protein>
<accession>A0A0J8B968</accession>
<dbReference type="InterPro" id="IPR007750">
    <property type="entry name" value="DUF674"/>
</dbReference>
<name>A0A0J8B968_BETVV</name>
<dbReference type="PANTHER" id="PTHR33103:SF19">
    <property type="entry name" value="OS09G0544700 PROTEIN"/>
    <property type="match status" value="1"/>
</dbReference>